<dbReference type="Proteomes" id="UP000180175">
    <property type="component" value="Chromosome"/>
</dbReference>
<dbReference type="InterPro" id="IPR001387">
    <property type="entry name" value="Cro/C1-type_HTH"/>
</dbReference>
<reference evidence="2 5" key="1">
    <citation type="submission" date="2016-10" db="EMBL/GenBank/DDBJ databases">
        <title>Draft genome sequences of four alkaliphilic bacteria belonging to the Anaerobacillus genus.</title>
        <authorList>
            <person name="Bassil N.M."/>
            <person name="Lloyd J.R."/>
        </authorList>
    </citation>
    <scope>NUCLEOTIDE SEQUENCE [LARGE SCALE GENOMIC DNA]</scope>
    <source>
        <strain evidence="2 5">NB2006</strain>
    </source>
</reference>
<dbReference type="Gene3D" id="1.25.40.10">
    <property type="entry name" value="Tetratricopeptide repeat domain"/>
    <property type="match status" value="1"/>
</dbReference>
<proteinExistence type="predicted"/>
<dbReference type="AlphaFoldDB" id="A0A1S2LXI7"/>
<dbReference type="EMBL" id="LQXD01000102">
    <property type="protein sequence ID" value="OIJ16397.1"/>
    <property type="molecule type" value="Genomic_DNA"/>
</dbReference>
<dbReference type="SUPFAM" id="SSF47413">
    <property type="entry name" value="lambda repressor-like DNA-binding domains"/>
    <property type="match status" value="1"/>
</dbReference>
<dbReference type="PANTHER" id="PTHR37038">
    <property type="entry name" value="TRANSCRIPTIONAL REGULATOR-RELATED"/>
    <property type="match status" value="1"/>
</dbReference>
<evidence type="ECO:0000313" key="2">
    <source>
        <dbReference type="EMBL" id="OIJ16397.1"/>
    </source>
</evidence>
<dbReference type="CDD" id="cd00093">
    <property type="entry name" value="HTH_XRE"/>
    <property type="match status" value="1"/>
</dbReference>
<dbReference type="EMBL" id="CP063356">
    <property type="protein sequence ID" value="QOY37717.1"/>
    <property type="molecule type" value="Genomic_DNA"/>
</dbReference>
<dbReference type="RefSeq" id="WP_071316798.1">
    <property type="nucleotide sequence ID" value="NZ_CP063356.2"/>
</dbReference>
<evidence type="ECO:0000313" key="4">
    <source>
        <dbReference type="EMBL" id="QOY37717.1"/>
    </source>
</evidence>
<dbReference type="PANTHER" id="PTHR37038:SF14">
    <property type="entry name" value="TRANSCRIPTIONAL ACTIVATOR"/>
    <property type="match status" value="1"/>
</dbReference>
<dbReference type="SUPFAM" id="SSF48452">
    <property type="entry name" value="TPR-like"/>
    <property type="match status" value="1"/>
</dbReference>
<dbReference type="InterPro" id="IPR041315">
    <property type="entry name" value="PlcR_TPR"/>
</dbReference>
<evidence type="ECO:0000259" key="1">
    <source>
        <dbReference type="PROSITE" id="PS50943"/>
    </source>
</evidence>
<reference evidence="4 5" key="3">
    <citation type="journal article" date="2019" name="Int. J. Syst. Evol. Microbiol.">
        <title>Anaerobacillus isosaccharinicus sp. nov., an alkaliphilic bacterium which degrades isosaccharinic acid.</title>
        <authorList>
            <person name="Bassil N.M."/>
            <person name="Lloyd J.R."/>
        </authorList>
    </citation>
    <scope>NUCLEOTIDE SEQUENCE [LARGE SCALE GENOMIC DNA]</scope>
    <source>
        <strain evidence="4 5">NB2006</strain>
    </source>
</reference>
<dbReference type="Pfam" id="PF01381">
    <property type="entry name" value="HTH_3"/>
    <property type="match status" value="1"/>
</dbReference>
<evidence type="ECO:0000313" key="3">
    <source>
        <dbReference type="EMBL" id="OIJ20063.1"/>
    </source>
</evidence>
<keyword evidence="5" id="KW-1185">Reference proteome</keyword>
<protein>
    <submittedName>
        <fullName evidence="4">Helix-turn-helix transcriptional regulator</fullName>
    </submittedName>
</protein>
<gene>
    <name evidence="4" type="ORF">AWH56_009090</name>
    <name evidence="3" type="ORF">AWH56_08835</name>
    <name evidence="2" type="ORF">AWH56_11390</name>
</gene>
<dbReference type="EMBL" id="LQXD01000076">
    <property type="protein sequence ID" value="OIJ20063.1"/>
    <property type="molecule type" value="Genomic_DNA"/>
</dbReference>
<dbReference type="KEGG" id="aia:AWH56_009090"/>
<organism evidence="2 5">
    <name type="scientific">Anaerobacillus isosaccharinicus</name>
    <dbReference type="NCBI Taxonomy" id="1532552"/>
    <lineage>
        <taxon>Bacteria</taxon>
        <taxon>Bacillati</taxon>
        <taxon>Bacillota</taxon>
        <taxon>Bacilli</taxon>
        <taxon>Bacillales</taxon>
        <taxon>Bacillaceae</taxon>
        <taxon>Anaerobacillus</taxon>
    </lineage>
</organism>
<dbReference type="OrthoDB" id="1150409at2"/>
<dbReference type="Pfam" id="PF18768">
    <property type="entry name" value="RNPP_C"/>
    <property type="match status" value="1"/>
</dbReference>
<reference evidence="4" key="4">
    <citation type="submission" date="2020-10" db="EMBL/GenBank/DDBJ databases">
        <authorList>
            <person name="Bassil N.M."/>
            <person name="Lloyd J.R."/>
        </authorList>
    </citation>
    <scope>NUCLEOTIDE SEQUENCE</scope>
    <source>
        <strain evidence="4">NB2006</strain>
    </source>
</reference>
<dbReference type="SMART" id="SM00530">
    <property type="entry name" value="HTH_XRE"/>
    <property type="match status" value="1"/>
</dbReference>
<reference evidence="4 5" key="2">
    <citation type="journal article" date="2017" name="Genome Announc.">
        <title>Draft Genome Sequences of Four Alkaliphilic Bacteria Belonging to the Anaerobacillus Genus.</title>
        <authorList>
            <person name="Bassil N.M."/>
            <person name="Lloyd J.R."/>
        </authorList>
    </citation>
    <scope>NUCLEOTIDE SEQUENCE [LARGE SCALE GENOMIC DNA]</scope>
    <source>
        <strain evidence="4 5">NB2006</strain>
    </source>
</reference>
<dbReference type="PROSITE" id="PS50943">
    <property type="entry name" value="HTH_CROC1"/>
    <property type="match status" value="1"/>
</dbReference>
<feature type="domain" description="HTH cro/C1-type" evidence="1">
    <location>
        <begin position="9"/>
        <end position="63"/>
    </location>
</feature>
<dbReference type="GO" id="GO:0003677">
    <property type="term" value="F:DNA binding"/>
    <property type="evidence" value="ECO:0007669"/>
    <property type="project" value="InterPro"/>
</dbReference>
<name>A0A1S2LXI7_9BACI</name>
<sequence length="275" mass="32622">MDYNIGCKIKELRKYWNMTQAELAHDICSQAMVSTIEKNENVFISAQLLFQISQRLGVNIDYFFQDTKLPKYNYVNDVCEQITTLIQSKKYNEAYEMVRLEKKNPHFSKVNHLKQFLLWREAICINYLKGNKLKALELLDESLSYSETSYKNYSVREIEIFISKAILLNELQRWTEADELYTKILHYAKKSPAIRSNAIFINIYYNAARNANMLKDYKKAHNFCNEGILICKKEQSVFLLGYLYYLKAQTLFKINGKYSEEILKLYKEALWVFEK</sequence>
<dbReference type="InterPro" id="IPR010982">
    <property type="entry name" value="Lambda_DNA-bd_dom_sf"/>
</dbReference>
<evidence type="ECO:0000313" key="5">
    <source>
        <dbReference type="Proteomes" id="UP000180175"/>
    </source>
</evidence>
<dbReference type="InterPro" id="IPR053163">
    <property type="entry name" value="HTH-type_regulator_Rgg"/>
</dbReference>
<accession>A0A1S2LXI7</accession>
<dbReference type="InterPro" id="IPR011990">
    <property type="entry name" value="TPR-like_helical_dom_sf"/>
</dbReference>